<comment type="caution">
    <text evidence="2">The sequence shown here is derived from an EMBL/GenBank/DDBJ whole genome shotgun (WGS) entry which is preliminary data.</text>
</comment>
<dbReference type="Pfam" id="PF18593">
    <property type="entry name" value="CdiI_2"/>
    <property type="match status" value="1"/>
</dbReference>
<dbReference type="Proteomes" id="UP001598251">
    <property type="component" value="Unassembled WGS sequence"/>
</dbReference>
<sequence>MSVKPLEFDRRYGELDVVVAAFAGQDAESRETDTMPPALQAYLRHTWHTRPWALSVAEQQLREYARNPPGRLRLRLGEFYAVPDLGLPESRTQSWLSEMADHIKHSIESGEVPPPATPQTHWEWHARFGELGQFLGGWFSQDMPDEFSDHDAAIRDYQAGADPHLTARLIGEINELLALGLEDGDYGVAVSELGMEVEPPAPFSAEGWLRAVASQLAAGRPEYG</sequence>
<dbReference type="InterPro" id="IPR041129">
    <property type="entry name" value="CdiI_2"/>
</dbReference>
<dbReference type="EMBL" id="JBHXOF010000001">
    <property type="protein sequence ID" value="MFD4211325.1"/>
    <property type="molecule type" value="Genomic_DNA"/>
</dbReference>
<feature type="domain" description="CdiI immunity protein" evidence="1">
    <location>
        <begin position="127"/>
        <end position="216"/>
    </location>
</feature>
<accession>A0ABW6EBB4</accession>
<gene>
    <name evidence="2" type="ORF">ACFWSS_00255</name>
</gene>
<name>A0ABW6EBB4_9ACTN</name>
<dbReference type="RefSeq" id="WP_382824564.1">
    <property type="nucleotide sequence ID" value="NZ_JBHXLY010000004.1"/>
</dbReference>
<protein>
    <submittedName>
        <fullName evidence="2">Contact-dependent growth inhibition system immunity protein</fullName>
    </submittedName>
</protein>
<reference evidence="2 3" key="1">
    <citation type="submission" date="2024-09" db="EMBL/GenBank/DDBJ databases">
        <title>The Natural Products Discovery Center: Release of the First 8490 Sequenced Strains for Exploring Actinobacteria Biosynthetic Diversity.</title>
        <authorList>
            <person name="Kalkreuter E."/>
            <person name="Kautsar S.A."/>
            <person name="Yang D."/>
            <person name="Bader C.D."/>
            <person name="Teijaro C.N."/>
            <person name="Fluegel L."/>
            <person name="Davis C.M."/>
            <person name="Simpson J.R."/>
            <person name="Lauterbach L."/>
            <person name="Steele A.D."/>
            <person name="Gui C."/>
            <person name="Meng S."/>
            <person name="Li G."/>
            <person name="Viehrig K."/>
            <person name="Ye F."/>
            <person name="Su P."/>
            <person name="Kiefer A.F."/>
            <person name="Nichols A."/>
            <person name="Cepeda A.J."/>
            <person name="Yan W."/>
            <person name="Fan B."/>
            <person name="Jiang Y."/>
            <person name="Adhikari A."/>
            <person name="Zheng C.-J."/>
            <person name="Schuster L."/>
            <person name="Cowan T.M."/>
            <person name="Smanski M.J."/>
            <person name="Chevrette M.G."/>
            <person name="De Carvalho L.P.S."/>
            <person name="Shen B."/>
        </authorList>
    </citation>
    <scope>NUCLEOTIDE SEQUENCE [LARGE SCALE GENOMIC DNA]</scope>
    <source>
        <strain evidence="2 3">NPDC058546</strain>
    </source>
</reference>
<proteinExistence type="predicted"/>
<evidence type="ECO:0000313" key="2">
    <source>
        <dbReference type="EMBL" id="MFD4211325.1"/>
    </source>
</evidence>
<keyword evidence="3" id="KW-1185">Reference proteome</keyword>
<evidence type="ECO:0000259" key="1">
    <source>
        <dbReference type="Pfam" id="PF18593"/>
    </source>
</evidence>
<evidence type="ECO:0000313" key="3">
    <source>
        <dbReference type="Proteomes" id="UP001598251"/>
    </source>
</evidence>
<organism evidence="2 3">
    <name type="scientific">Streptomyces sindenensis</name>
    <dbReference type="NCBI Taxonomy" id="67363"/>
    <lineage>
        <taxon>Bacteria</taxon>
        <taxon>Bacillati</taxon>
        <taxon>Actinomycetota</taxon>
        <taxon>Actinomycetes</taxon>
        <taxon>Kitasatosporales</taxon>
        <taxon>Streptomycetaceae</taxon>
        <taxon>Streptomyces</taxon>
    </lineage>
</organism>